<dbReference type="AlphaFoldDB" id="H1V8U9"/>
<reference evidence="2" key="1">
    <citation type="journal article" date="2012" name="Nat. Genet.">
        <title>Lifestyle transitions in plant pathogenic Colletotrichum fungi deciphered by genome and transcriptome analyses.</title>
        <authorList>
            <person name="O'Connell R.J."/>
            <person name="Thon M.R."/>
            <person name="Hacquard S."/>
            <person name="Amyotte S.G."/>
            <person name="Kleemann J."/>
            <person name="Torres M.F."/>
            <person name="Damm U."/>
            <person name="Buiate E.A."/>
            <person name="Epstein L."/>
            <person name="Alkan N."/>
            <person name="Altmueller J."/>
            <person name="Alvarado-Balderrama L."/>
            <person name="Bauser C.A."/>
            <person name="Becker C."/>
            <person name="Birren B.W."/>
            <person name="Chen Z."/>
            <person name="Choi J."/>
            <person name="Crouch J.A."/>
            <person name="Duvick J.P."/>
            <person name="Farman M.A."/>
            <person name="Gan P."/>
            <person name="Heiman D."/>
            <person name="Henrissat B."/>
            <person name="Howard R.J."/>
            <person name="Kabbage M."/>
            <person name="Koch C."/>
            <person name="Kracher B."/>
            <person name="Kubo Y."/>
            <person name="Law A.D."/>
            <person name="Lebrun M.-H."/>
            <person name="Lee Y.-H."/>
            <person name="Miyara I."/>
            <person name="Moore N."/>
            <person name="Neumann U."/>
            <person name="Nordstroem K."/>
            <person name="Panaccione D.G."/>
            <person name="Panstruga R."/>
            <person name="Place M."/>
            <person name="Proctor R.H."/>
            <person name="Prusky D."/>
            <person name="Rech G."/>
            <person name="Reinhardt R."/>
            <person name="Rollins J.A."/>
            <person name="Rounsley S."/>
            <person name="Schardl C.L."/>
            <person name="Schwartz D.C."/>
            <person name="Shenoy N."/>
            <person name="Shirasu K."/>
            <person name="Sikhakolli U.R."/>
            <person name="Stueber K."/>
            <person name="Sukno S.A."/>
            <person name="Sweigard J.A."/>
            <person name="Takano Y."/>
            <person name="Takahara H."/>
            <person name="Trail F."/>
            <person name="van der Does H.C."/>
            <person name="Voll L.M."/>
            <person name="Will I."/>
            <person name="Young S."/>
            <person name="Zeng Q."/>
            <person name="Zhang J."/>
            <person name="Zhou S."/>
            <person name="Dickman M.B."/>
            <person name="Schulze-Lefert P."/>
            <person name="Ver Loren van Themaat E."/>
            <person name="Ma L.-J."/>
            <person name="Vaillancourt L.J."/>
        </authorList>
    </citation>
    <scope>NUCLEOTIDE SEQUENCE [LARGE SCALE GENOMIC DNA]</scope>
    <source>
        <strain evidence="2">IMI 349063</strain>
    </source>
</reference>
<evidence type="ECO:0000313" key="2">
    <source>
        <dbReference type="Proteomes" id="UP000007174"/>
    </source>
</evidence>
<feature type="non-terminal residue" evidence="1">
    <location>
        <position position="1"/>
    </location>
</feature>
<gene>
    <name evidence="1" type="ORF">CH063_08169</name>
</gene>
<accession>H1V8U9</accession>
<dbReference type="EMBL" id="CACQ02002081">
    <property type="protein sequence ID" value="CCF36652.1"/>
    <property type="molecule type" value="Genomic_DNA"/>
</dbReference>
<protein>
    <submittedName>
        <fullName evidence="1">Uncharacterized protein</fullName>
    </submittedName>
</protein>
<proteinExistence type="predicted"/>
<dbReference type="Proteomes" id="UP000007174">
    <property type="component" value="Unassembled WGS sequence"/>
</dbReference>
<organism evidence="1 2">
    <name type="scientific">Colletotrichum higginsianum (strain IMI 349063)</name>
    <name type="common">Crucifer anthracnose fungus</name>
    <dbReference type="NCBI Taxonomy" id="759273"/>
    <lineage>
        <taxon>Eukaryota</taxon>
        <taxon>Fungi</taxon>
        <taxon>Dikarya</taxon>
        <taxon>Ascomycota</taxon>
        <taxon>Pezizomycotina</taxon>
        <taxon>Sordariomycetes</taxon>
        <taxon>Hypocreomycetidae</taxon>
        <taxon>Glomerellales</taxon>
        <taxon>Glomerellaceae</taxon>
        <taxon>Colletotrichum</taxon>
        <taxon>Colletotrichum destructivum species complex</taxon>
    </lineage>
</organism>
<dbReference type="HOGENOM" id="CLU_2533560_0_0_1"/>
<sequence length="84" mass="9496">NPCIVTPKTVVFRAKRRADKICVDVVASSPKGLLAFLHFTYKRAFWTIVTARLVELVQPVNIVMENFSISVRTCGRNSNYIIDP</sequence>
<name>H1V8U9_COLHI</name>
<evidence type="ECO:0000313" key="1">
    <source>
        <dbReference type="EMBL" id="CCF36652.1"/>
    </source>
</evidence>